<accession>U1RG49</accession>
<dbReference type="EMBL" id="AWSC01000009">
    <property type="protein sequence ID" value="ERH18633.1"/>
    <property type="molecule type" value="Genomic_DNA"/>
</dbReference>
<evidence type="ECO:0008006" key="4">
    <source>
        <dbReference type="Google" id="ProtNLM"/>
    </source>
</evidence>
<evidence type="ECO:0000256" key="1">
    <source>
        <dbReference type="SAM" id="Phobius"/>
    </source>
</evidence>
<organism evidence="2 3">
    <name type="scientific">Actinomyces graevenitzii F0530</name>
    <dbReference type="NCBI Taxonomy" id="1321817"/>
    <lineage>
        <taxon>Bacteria</taxon>
        <taxon>Bacillati</taxon>
        <taxon>Actinomycetota</taxon>
        <taxon>Actinomycetes</taxon>
        <taxon>Actinomycetales</taxon>
        <taxon>Actinomycetaceae</taxon>
        <taxon>Actinomyces</taxon>
    </lineage>
</organism>
<proteinExistence type="predicted"/>
<sequence length="118" mass="12880">MSASLRILLLQWAWAILGSGFGIIIRNQTLLISSVLAFSLFIEPTLSAASNRSQHLMHFTKWLPGPLNWACSWDAGAGNTNIKTAIGLPGTIALLTIFLYAGSIFSASYYCFTKRALK</sequence>
<keyword evidence="1" id="KW-0812">Transmembrane</keyword>
<evidence type="ECO:0000313" key="3">
    <source>
        <dbReference type="Proteomes" id="UP000016481"/>
    </source>
</evidence>
<protein>
    <recommendedName>
        <fullName evidence="4">ABC-2 type transporter domain-containing protein</fullName>
    </recommendedName>
</protein>
<dbReference type="HOGENOM" id="CLU_2068073_0_0_11"/>
<keyword evidence="1" id="KW-0472">Membrane</keyword>
<reference evidence="2 3" key="1">
    <citation type="submission" date="2013-08" db="EMBL/GenBank/DDBJ databases">
        <authorList>
            <person name="Weinstock G."/>
            <person name="Sodergren E."/>
            <person name="Wylie T."/>
            <person name="Fulton L."/>
            <person name="Fulton R."/>
            <person name="Fronick C."/>
            <person name="O'Laughlin M."/>
            <person name="Godfrey J."/>
            <person name="Miner T."/>
            <person name="Herter B."/>
            <person name="Appelbaum E."/>
            <person name="Cordes M."/>
            <person name="Lek S."/>
            <person name="Wollam A."/>
            <person name="Pepin K.H."/>
            <person name="Palsikar V.B."/>
            <person name="Mitreva M."/>
            <person name="Wilson R.K."/>
        </authorList>
    </citation>
    <scope>NUCLEOTIDE SEQUENCE [LARGE SCALE GENOMIC DNA]</scope>
    <source>
        <strain evidence="2 3">F0530</strain>
    </source>
</reference>
<comment type="caution">
    <text evidence="2">The sequence shown here is derived from an EMBL/GenBank/DDBJ whole genome shotgun (WGS) entry which is preliminary data.</text>
</comment>
<gene>
    <name evidence="2" type="ORF">HMPREF1978_00296</name>
</gene>
<feature type="transmembrane region" description="Helical" evidence="1">
    <location>
        <begin position="92"/>
        <end position="112"/>
    </location>
</feature>
<dbReference type="Proteomes" id="UP000016481">
    <property type="component" value="Unassembled WGS sequence"/>
</dbReference>
<keyword evidence="1" id="KW-1133">Transmembrane helix</keyword>
<name>U1RG49_9ACTO</name>
<dbReference type="AlphaFoldDB" id="U1RG49"/>
<evidence type="ECO:0000313" key="2">
    <source>
        <dbReference type="EMBL" id="ERH18633.1"/>
    </source>
</evidence>